<feature type="domain" description="Aldehyde dehydrogenase" evidence="7">
    <location>
        <begin position="15"/>
        <end position="446"/>
    </location>
</feature>
<evidence type="ECO:0000313" key="8">
    <source>
        <dbReference type="EMBL" id="MCI4684496.1"/>
    </source>
</evidence>
<dbReference type="Gene3D" id="3.40.309.10">
    <property type="entry name" value="Aldehyde Dehydrogenase, Chain A, domain 2"/>
    <property type="match status" value="1"/>
</dbReference>
<dbReference type="EMBL" id="JAIVFP010000001">
    <property type="protein sequence ID" value="MCI4684496.1"/>
    <property type="molecule type" value="Genomic_DNA"/>
</dbReference>
<evidence type="ECO:0000256" key="2">
    <source>
        <dbReference type="ARBA" id="ARBA00023002"/>
    </source>
</evidence>
<keyword evidence="2 4" id="KW-0560">Oxidoreductase</keyword>
<comment type="similarity">
    <text evidence="1 4 6">Belongs to the aldehyde dehydrogenase family.</text>
</comment>
<gene>
    <name evidence="8" type="ORF">K2U94_17280</name>
</gene>
<evidence type="ECO:0000313" key="9">
    <source>
        <dbReference type="Proteomes" id="UP001139104"/>
    </source>
</evidence>
<comment type="caution">
    <text evidence="8">The sequence shown here is derived from an EMBL/GenBank/DDBJ whole genome shotgun (WGS) entry which is preliminary data.</text>
</comment>
<reference evidence="8" key="1">
    <citation type="journal article" date="2022" name="ISME J.">
        <title>Identification of active gaseous-alkane degraders at natural gas seeps.</title>
        <authorList>
            <person name="Farhan Ul Haque M."/>
            <person name="Hernandez M."/>
            <person name="Crombie A.T."/>
            <person name="Murrell J.C."/>
        </authorList>
    </citation>
    <scope>NUCLEOTIDE SEQUENCE</scope>
    <source>
        <strain evidence="8">PC2</strain>
    </source>
</reference>
<evidence type="ECO:0000256" key="1">
    <source>
        <dbReference type="ARBA" id="ARBA00009986"/>
    </source>
</evidence>
<feature type="active site" evidence="5">
    <location>
        <position position="222"/>
    </location>
</feature>
<dbReference type="InterPro" id="IPR015590">
    <property type="entry name" value="Aldehyde_DH_dom"/>
</dbReference>
<evidence type="ECO:0000259" key="7">
    <source>
        <dbReference type="Pfam" id="PF00171"/>
    </source>
</evidence>
<dbReference type="InterPro" id="IPR016161">
    <property type="entry name" value="Ald_DH/histidinol_DH"/>
</dbReference>
<dbReference type="Gene3D" id="3.40.605.10">
    <property type="entry name" value="Aldehyde Dehydrogenase, Chain A, domain 1"/>
    <property type="match status" value="1"/>
</dbReference>
<dbReference type="PROSITE" id="PS00070">
    <property type="entry name" value="ALDEHYDE_DEHYDR_CYS"/>
    <property type="match status" value="1"/>
</dbReference>
<dbReference type="PROSITE" id="PS00687">
    <property type="entry name" value="ALDEHYDE_DEHYDR_GLU"/>
    <property type="match status" value="1"/>
</dbReference>
<dbReference type="Proteomes" id="UP001139104">
    <property type="component" value="Unassembled WGS sequence"/>
</dbReference>
<dbReference type="RefSeq" id="WP_243068389.1">
    <property type="nucleotide sequence ID" value="NZ_JAIVFK010000001.1"/>
</dbReference>
<dbReference type="SUPFAM" id="SSF53720">
    <property type="entry name" value="ALDH-like"/>
    <property type="match status" value="1"/>
</dbReference>
<dbReference type="CDD" id="cd07133">
    <property type="entry name" value="ALDH_CALDH_CalB"/>
    <property type="match status" value="1"/>
</dbReference>
<dbReference type="InterPro" id="IPR016162">
    <property type="entry name" value="Ald_DH_N"/>
</dbReference>
<proteinExistence type="inferred from homology"/>
<accession>A0ABS9ZBV5</accession>
<evidence type="ECO:0000256" key="6">
    <source>
        <dbReference type="RuleBase" id="RU003345"/>
    </source>
</evidence>
<dbReference type="PANTHER" id="PTHR43570">
    <property type="entry name" value="ALDEHYDE DEHYDROGENASE"/>
    <property type="match status" value="1"/>
</dbReference>
<dbReference type="InterPro" id="IPR016163">
    <property type="entry name" value="Ald_DH_C"/>
</dbReference>
<dbReference type="InterPro" id="IPR029510">
    <property type="entry name" value="Ald_DH_CS_GLU"/>
</dbReference>
<name>A0ABS9ZBV5_9HYPH</name>
<dbReference type="PIRSF" id="PIRSF036492">
    <property type="entry name" value="ALDH"/>
    <property type="match status" value="1"/>
</dbReference>
<organism evidence="8 9">
    <name type="scientific">Candidatus Rhodoblastus alkanivorans</name>
    <dbReference type="NCBI Taxonomy" id="2954117"/>
    <lineage>
        <taxon>Bacteria</taxon>
        <taxon>Pseudomonadati</taxon>
        <taxon>Pseudomonadota</taxon>
        <taxon>Alphaproteobacteria</taxon>
        <taxon>Hyphomicrobiales</taxon>
        <taxon>Rhodoblastaceae</taxon>
        <taxon>Rhodoblastus</taxon>
    </lineage>
</organism>
<evidence type="ECO:0000256" key="4">
    <source>
        <dbReference type="PIRNR" id="PIRNR036492"/>
    </source>
</evidence>
<dbReference type="Pfam" id="PF00171">
    <property type="entry name" value="Aldedh"/>
    <property type="match status" value="1"/>
</dbReference>
<protein>
    <recommendedName>
        <fullName evidence="4">Aldehyde dehydrogenase</fullName>
    </recommendedName>
</protein>
<keyword evidence="3" id="KW-0520">NAD</keyword>
<dbReference type="PANTHER" id="PTHR43570:SF20">
    <property type="entry name" value="ALDEHYDE DEHYDROGENASE ALDX-RELATED"/>
    <property type="match status" value="1"/>
</dbReference>
<dbReference type="InterPro" id="IPR012394">
    <property type="entry name" value="Aldehyde_DH_NAD(P)"/>
</dbReference>
<evidence type="ECO:0000256" key="5">
    <source>
        <dbReference type="PROSITE-ProRule" id="PRU10007"/>
    </source>
</evidence>
<evidence type="ECO:0000256" key="3">
    <source>
        <dbReference type="ARBA" id="ARBA00023027"/>
    </source>
</evidence>
<sequence>MPTDPIAAASLAKPAAELLQRQRRAFAAHGAPSLEERRADISRLRDAVKREAEAIAAAISEDFGGRARQESLLADVWPVVAAARHALRHLPQWMKAKSVAVPLELMPGRARILPQPLGAVGIIAPGNYPVQLALSPMIAALAAGNRVMLKPSELTPRTSELLAKMLGESFPEEQVAVVLGGSETGAAFASMPFDHLFFTGSTAVGRRVMQAAAKNLTPVTLELGGKSPCILGPDADLAEAALRVAHGKLLNAGQTCIAPDYALVPREKLEGFVTAFAAAAKKLYPKLRANPDYTAIINGQNYARLAAALDEARAAGARIVAVDPADEGDMAEVRKIAPTLVIEPDDGLTLMRDEIFGPILPVKAYDRLDAAIAFVNARPRPLALYYFGASARDRDKVLAGAHSGGVTVNDTLSHIAVENLPFGGVGPSGLGAYHGEDGFRAFSHRKGVMIQGSLDTKKLLRPPYGRLFAATIRFMMSR</sequence>
<dbReference type="InterPro" id="IPR016160">
    <property type="entry name" value="Ald_DH_CS_CYS"/>
</dbReference>
<keyword evidence="9" id="KW-1185">Reference proteome</keyword>